<dbReference type="Proteomes" id="UP000218209">
    <property type="component" value="Unassembled WGS sequence"/>
</dbReference>
<feature type="compositionally biased region" description="Low complexity" evidence="1">
    <location>
        <begin position="108"/>
        <end position="124"/>
    </location>
</feature>
<dbReference type="CDD" id="cd00167">
    <property type="entry name" value="SANT"/>
    <property type="match status" value="1"/>
</dbReference>
<evidence type="ECO:0000259" key="2">
    <source>
        <dbReference type="SMART" id="SM00717"/>
    </source>
</evidence>
<name>A0A1X6NUL3_PORUM</name>
<feature type="compositionally biased region" description="Low complexity" evidence="1">
    <location>
        <begin position="57"/>
        <end position="82"/>
    </location>
</feature>
<feature type="domain" description="Myb-like" evidence="2">
    <location>
        <begin position="186"/>
        <end position="234"/>
    </location>
</feature>
<dbReference type="OrthoDB" id="10258692at2759"/>
<feature type="compositionally biased region" description="Gly residues" evidence="1">
    <location>
        <begin position="93"/>
        <end position="107"/>
    </location>
</feature>
<feature type="region of interest" description="Disordered" evidence="1">
    <location>
        <begin position="1"/>
        <end position="26"/>
    </location>
</feature>
<keyword evidence="4" id="KW-1185">Reference proteome</keyword>
<dbReference type="Gene3D" id="1.10.10.60">
    <property type="entry name" value="Homeodomain-like"/>
    <property type="match status" value="1"/>
</dbReference>
<feature type="region of interest" description="Disordered" evidence="1">
    <location>
        <begin position="41"/>
        <end position="153"/>
    </location>
</feature>
<proteinExistence type="predicted"/>
<dbReference type="EMBL" id="KV919078">
    <property type="protein sequence ID" value="OSX72200.1"/>
    <property type="molecule type" value="Genomic_DNA"/>
</dbReference>
<evidence type="ECO:0000313" key="4">
    <source>
        <dbReference type="Proteomes" id="UP000218209"/>
    </source>
</evidence>
<feature type="compositionally biased region" description="Pro residues" evidence="1">
    <location>
        <begin position="1"/>
        <end position="10"/>
    </location>
</feature>
<sequence>MPVPCSPLGPPLSELQSGGGTAGSADADTVAVSFAGTCLREKAAGSGGGDGGGTSGSSGSSCNSCSSGTVNSSSSSSSSSSGSGRGEGRSYSTGGGDSSGRTSGGDSSGRSAEGSESDGGSTDDSYSDDSSARGGGTDGTDGDGSAFHPLDPCRPRWEANLATIPDLQRSPERLVDPPAAFAAARMAVTWTTDERATFLALHWAHGKDWRRVAAGLPSKSIPDVVRHYYDAKVLLGLGTRLTASAGDTPAERAATFARLAAIPLSEARGAVRPGSNRARVGGRWWRLRLSIASHVNRRLPEGGGRGDAPLPPPPDNNASCCVLDSDGEPCFFMRNGELWEILYHIFRYKDEPDPPPDPPGARAFPISLGPYFWVWYKCVRVPPGMVPPPRAAAARPRRPLAHSMGPC</sequence>
<dbReference type="SUPFAM" id="SSF46689">
    <property type="entry name" value="Homeodomain-like"/>
    <property type="match status" value="1"/>
</dbReference>
<dbReference type="AlphaFoldDB" id="A0A1X6NUL3"/>
<reference evidence="3 4" key="1">
    <citation type="submission" date="2017-03" db="EMBL/GenBank/DDBJ databases">
        <title>WGS assembly of Porphyra umbilicalis.</title>
        <authorList>
            <person name="Brawley S.H."/>
            <person name="Blouin N.A."/>
            <person name="Ficko-Blean E."/>
            <person name="Wheeler G.L."/>
            <person name="Lohr M."/>
            <person name="Goodson H.V."/>
            <person name="Jenkins J.W."/>
            <person name="Blaby-Haas C.E."/>
            <person name="Helliwell K.E."/>
            <person name="Chan C."/>
            <person name="Marriage T."/>
            <person name="Bhattacharya D."/>
            <person name="Klein A.S."/>
            <person name="Badis Y."/>
            <person name="Brodie J."/>
            <person name="Cao Y."/>
            <person name="Collen J."/>
            <person name="Dittami S.M."/>
            <person name="Gachon C.M."/>
            <person name="Green B.R."/>
            <person name="Karpowicz S."/>
            <person name="Kim J.W."/>
            <person name="Kudahl U."/>
            <person name="Lin S."/>
            <person name="Michel G."/>
            <person name="Mittag M."/>
            <person name="Olson B.J."/>
            <person name="Pangilinan J."/>
            <person name="Peng Y."/>
            <person name="Qiu H."/>
            <person name="Shu S."/>
            <person name="Singer J.T."/>
            <person name="Smith A.G."/>
            <person name="Sprecher B.N."/>
            <person name="Wagner V."/>
            <person name="Wang W."/>
            <person name="Wang Z.-Y."/>
            <person name="Yan J."/>
            <person name="Yarish C."/>
            <person name="Zoeuner-Riek S."/>
            <person name="Zhuang Y."/>
            <person name="Zou Y."/>
            <person name="Lindquist E.A."/>
            <person name="Grimwood J."/>
            <person name="Barry K."/>
            <person name="Rokhsar D.S."/>
            <person name="Schmutz J."/>
            <person name="Stiller J.W."/>
            <person name="Grossman A.R."/>
            <person name="Prochnik S.E."/>
        </authorList>
    </citation>
    <scope>NUCLEOTIDE SEQUENCE [LARGE SCALE GENOMIC DNA]</scope>
    <source>
        <strain evidence="3">4086291</strain>
    </source>
</reference>
<gene>
    <name evidence="3" type="ORF">BU14_0459s0021</name>
</gene>
<organism evidence="3 4">
    <name type="scientific">Porphyra umbilicalis</name>
    <name type="common">Purple laver</name>
    <name type="synonym">Red alga</name>
    <dbReference type="NCBI Taxonomy" id="2786"/>
    <lineage>
        <taxon>Eukaryota</taxon>
        <taxon>Rhodophyta</taxon>
        <taxon>Bangiophyceae</taxon>
        <taxon>Bangiales</taxon>
        <taxon>Bangiaceae</taxon>
        <taxon>Porphyra</taxon>
    </lineage>
</organism>
<evidence type="ECO:0000313" key="3">
    <source>
        <dbReference type="EMBL" id="OSX72200.1"/>
    </source>
</evidence>
<dbReference type="SMART" id="SM00717">
    <property type="entry name" value="SANT"/>
    <property type="match status" value="1"/>
</dbReference>
<dbReference type="InterPro" id="IPR001005">
    <property type="entry name" value="SANT/Myb"/>
</dbReference>
<protein>
    <recommendedName>
        <fullName evidence="2">Myb-like domain-containing protein</fullName>
    </recommendedName>
</protein>
<evidence type="ECO:0000256" key="1">
    <source>
        <dbReference type="SAM" id="MobiDB-lite"/>
    </source>
</evidence>
<dbReference type="InterPro" id="IPR009057">
    <property type="entry name" value="Homeodomain-like_sf"/>
</dbReference>
<accession>A0A1X6NUL3</accession>
<feature type="compositionally biased region" description="Gly residues" evidence="1">
    <location>
        <begin position="45"/>
        <end position="56"/>
    </location>
</feature>
<dbReference type="Pfam" id="PF00249">
    <property type="entry name" value="Myb_DNA-binding"/>
    <property type="match status" value="1"/>
</dbReference>